<dbReference type="Proteomes" id="UP000001593">
    <property type="component" value="Unassembled WGS sequence"/>
</dbReference>
<dbReference type="EMBL" id="DS469549">
    <property type="protein sequence ID" value="EDO43938.1"/>
    <property type="molecule type" value="Genomic_DNA"/>
</dbReference>
<evidence type="ECO:0000259" key="17">
    <source>
        <dbReference type="PROSITE" id="PS50026"/>
    </source>
</evidence>
<dbReference type="Gene3D" id="2.120.10.30">
    <property type="entry name" value="TolB, C-terminal domain"/>
    <property type="match status" value="1"/>
</dbReference>
<dbReference type="InterPro" id="IPR051221">
    <property type="entry name" value="LDLR-related"/>
</dbReference>
<dbReference type="InterPro" id="IPR001881">
    <property type="entry name" value="EGF-like_Ca-bd_dom"/>
</dbReference>
<dbReference type="PROSITE" id="PS01186">
    <property type="entry name" value="EGF_2"/>
    <property type="match status" value="2"/>
</dbReference>
<evidence type="ECO:0000256" key="7">
    <source>
        <dbReference type="ARBA" id="ARBA00022729"/>
    </source>
</evidence>
<dbReference type="GO" id="GO:0005886">
    <property type="term" value="C:plasma membrane"/>
    <property type="evidence" value="ECO:0000318"/>
    <property type="project" value="GO_Central"/>
</dbReference>
<dbReference type="FunFam" id="4.10.400.10:FF:000011">
    <property type="entry name" value="Low-density lipoprotein receptor-related protein 1"/>
    <property type="match status" value="1"/>
</dbReference>
<evidence type="ECO:0000256" key="14">
    <source>
        <dbReference type="PROSITE-ProRule" id="PRU00076"/>
    </source>
</evidence>
<keyword evidence="11 14" id="KW-1015">Disulfide bond</keyword>
<feature type="disulfide bond" evidence="15">
    <location>
        <begin position="213"/>
        <end position="231"/>
    </location>
</feature>
<keyword evidence="19" id="KW-1185">Reference proteome</keyword>
<dbReference type="PROSITE" id="PS50068">
    <property type="entry name" value="LDLRA_2"/>
    <property type="match status" value="7"/>
</dbReference>
<dbReference type="Gene3D" id="2.10.25.10">
    <property type="entry name" value="Laminin"/>
    <property type="match status" value="2"/>
</dbReference>
<protein>
    <recommendedName>
        <fullName evidence="17">EGF-like domain-containing protein</fullName>
    </recommendedName>
</protein>
<feature type="disulfide bond" evidence="14">
    <location>
        <begin position="334"/>
        <end position="344"/>
    </location>
</feature>
<dbReference type="PRINTS" id="PR00261">
    <property type="entry name" value="LDLRECEPTOR"/>
</dbReference>
<dbReference type="SUPFAM" id="SSF57424">
    <property type="entry name" value="LDL receptor-like module"/>
    <property type="match status" value="6"/>
</dbReference>
<feature type="disulfide bond" evidence="15">
    <location>
        <begin position="206"/>
        <end position="218"/>
    </location>
</feature>
<dbReference type="InterPro" id="IPR002172">
    <property type="entry name" value="LDrepeatLR_classA_rpt"/>
</dbReference>
<keyword evidence="9" id="KW-1133">Transmembrane helix</keyword>
<dbReference type="OMA" id="YMRVLKN"/>
<feature type="disulfide bond" evidence="15">
    <location>
        <begin position="225"/>
        <end position="240"/>
    </location>
</feature>
<evidence type="ECO:0000256" key="6">
    <source>
        <dbReference type="ARBA" id="ARBA00022692"/>
    </source>
</evidence>
<dbReference type="Pfam" id="PF00057">
    <property type="entry name" value="Ldl_recept_a"/>
    <property type="match status" value="7"/>
</dbReference>
<evidence type="ECO:0000313" key="18">
    <source>
        <dbReference type="EMBL" id="EDO43938.1"/>
    </source>
</evidence>
<dbReference type="CDD" id="cd00112">
    <property type="entry name" value="LDLa"/>
    <property type="match status" value="7"/>
</dbReference>
<reference evidence="18 19" key="1">
    <citation type="journal article" date="2007" name="Science">
        <title>Sea anemone genome reveals ancestral eumetazoan gene repertoire and genomic organization.</title>
        <authorList>
            <person name="Putnam N.H."/>
            <person name="Srivastava M."/>
            <person name="Hellsten U."/>
            <person name="Dirks B."/>
            <person name="Chapman J."/>
            <person name="Salamov A."/>
            <person name="Terry A."/>
            <person name="Shapiro H."/>
            <person name="Lindquist E."/>
            <person name="Kapitonov V.V."/>
            <person name="Jurka J."/>
            <person name="Genikhovich G."/>
            <person name="Grigoriev I.V."/>
            <person name="Lucas S.M."/>
            <person name="Steele R.E."/>
            <person name="Finnerty J.R."/>
            <person name="Technau U."/>
            <person name="Martindale M.Q."/>
            <person name="Rokhsar D.S."/>
        </authorList>
    </citation>
    <scope>NUCLEOTIDE SEQUENCE [LARGE SCALE GENOMIC DNA]</scope>
    <source>
        <strain evidence="19">CH2 X CH6</strain>
    </source>
</reference>
<sequence length="678" mass="75255">CPPSDFTCANSQCVPNSFRCDGENDCGDRSDESEPTTTCSANEFRCDDGRCITSTFRCDREFDCTDRSDERGCVNKTCAPYEFTCAFSGRCIPGRFRCDHRSDCLDGSDEQNCQNAAKTCNPVTDHTCRNGRCVLKEWLCDGMDDCGDSSDEDNCLTRPTPPPVKCRKNERMCADGNGCVHRRWICDGERDCLDGSDEAGCGTIGCSSDEFTCTNQKCIPLPQKCDGTDNCGDGSDEKMCRKYLFSTQPGQVCPRDHFRCGSSTICIANSKVCDATPHCPHGEDERNCDIDECKSFNGHCLQLCTNTKTSFYCSCFSGYELMDDRKSCRDINECEIPGMCSQKCYNTKGSFKCSCMEGYVLEPDGRRCKALGPRPYVLFTDRNSIRLIMTDGKEYKQAVQGLKDARTLGFDVKESMLYWTDKAATAIQKAKMVPDTTIETVHETGLVEPAGLAIDWVGRKMYWADPGANTIEVSELDGSNTMTLISSGLDKPSAVVLDPTEGFIYWTDWGDPAKIERASMDGTARKVLISGEHLERPAGLAIDYSTRRLYWIDSKLDVIKHCNLNGTEVRVVINTGIDNPTAITVFEDHIYWTDSRKIYKANKFTGKNMTVLVNNAASPEDAHIYHPQRQPTASSPCAIRNGGCSHLCLISSNKNKYSCNCPKDLFLQLDGKICSKSK</sequence>
<feature type="domain" description="EGF-like" evidence="17">
    <location>
        <begin position="330"/>
        <end position="369"/>
    </location>
</feature>
<evidence type="ECO:0000256" key="8">
    <source>
        <dbReference type="ARBA" id="ARBA00022737"/>
    </source>
</evidence>
<evidence type="ECO:0000256" key="11">
    <source>
        <dbReference type="ARBA" id="ARBA00023157"/>
    </source>
</evidence>
<dbReference type="FunFam" id="2.10.25.10:FF:000240">
    <property type="entry name" value="Vitamin K-dependent protein S"/>
    <property type="match status" value="2"/>
</dbReference>
<keyword evidence="6" id="KW-0812">Transmembrane</keyword>
<dbReference type="CDD" id="cd00054">
    <property type="entry name" value="EGF_CA"/>
    <property type="match status" value="1"/>
</dbReference>
<proteinExistence type="inferred from homology"/>
<evidence type="ECO:0000256" key="2">
    <source>
        <dbReference type="ARBA" id="ARBA00006373"/>
    </source>
</evidence>
<dbReference type="PANTHER" id="PTHR22722">
    <property type="entry name" value="LOW-DENSITY LIPOPROTEIN RECEPTOR-RELATED PROTEIN 2-RELATED"/>
    <property type="match status" value="1"/>
</dbReference>
<feature type="disulfide bond" evidence="15">
    <location>
        <begin position="8"/>
        <end position="26"/>
    </location>
</feature>
<gene>
    <name evidence="18" type="ORF">NEMVEDRAFT_v1g96560</name>
</gene>
<dbReference type="PhylomeDB" id="A7RXB8"/>
<evidence type="ECO:0000256" key="5">
    <source>
        <dbReference type="ARBA" id="ARBA00022583"/>
    </source>
</evidence>
<dbReference type="Pfam" id="PF00058">
    <property type="entry name" value="Ldl_recept_b"/>
    <property type="match status" value="3"/>
</dbReference>
<dbReference type="PANTHER" id="PTHR22722:SF14">
    <property type="entry name" value="MEGALIN, ISOFORM A"/>
    <property type="match status" value="1"/>
</dbReference>
<feature type="repeat" description="LDL-receptor class B" evidence="16">
    <location>
        <begin position="415"/>
        <end position="458"/>
    </location>
</feature>
<dbReference type="SMART" id="SM00179">
    <property type="entry name" value="EGF_CA"/>
    <property type="match status" value="2"/>
</dbReference>
<dbReference type="InParanoid" id="A7RXB8"/>
<feature type="disulfide bond" evidence="15">
    <location>
        <begin position="128"/>
        <end position="146"/>
    </location>
</feature>
<keyword evidence="3" id="KW-1003">Cell membrane</keyword>
<dbReference type="PROSITE" id="PS51120">
    <property type="entry name" value="LDLRB"/>
    <property type="match status" value="4"/>
</dbReference>
<name>A7RXB8_NEMVE</name>
<dbReference type="FunFam" id="4.10.400.10:FF:000034">
    <property type="entry name" value="Low-density lipoprotein receptor-related protein 2"/>
    <property type="match status" value="1"/>
</dbReference>
<evidence type="ECO:0000256" key="3">
    <source>
        <dbReference type="ARBA" id="ARBA00022475"/>
    </source>
</evidence>
<evidence type="ECO:0000313" key="19">
    <source>
        <dbReference type="Proteomes" id="UP000001593"/>
    </source>
</evidence>
<keyword evidence="5" id="KW-0254">Endocytosis</keyword>
<dbReference type="SMR" id="A7RXB8"/>
<keyword evidence="12" id="KW-0675">Receptor</keyword>
<dbReference type="PROSITE" id="PS01209">
    <property type="entry name" value="LDLRA_1"/>
    <property type="match status" value="4"/>
</dbReference>
<evidence type="ECO:0000256" key="9">
    <source>
        <dbReference type="ARBA" id="ARBA00022989"/>
    </source>
</evidence>
<dbReference type="HOGENOM" id="CLU_008163_2_0_1"/>
<feature type="repeat" description="LDL-receptor class B" evidence="16">
    <location>
        <begin position="459"/>
        <end position="501"/>
    </location>
</feature>
<dbReference type="SUPFAM" id="SSF57184">
    <property type="entry name" value="Growth factor receptor domain"/>
    <property type="match status" value="1"/>
</dbReference>
<dbReference type="STRING" id="45351.A7RXB8"/>
<dbReference type="SUPFAM" id="SSF63825">
    <property type="entry name" value="YWTD domain"/>
    <property type="match status" value="1"/>
</dbReference>
<feature type="disulfide bond" evidence="15">
    <location>
        <begin position="58"/>
        <end position="73"/>
    </location>
</feature>
<evidence type="ECO:0000256" key="1">
    <source>
        <dbReference type="ARBA" id="ARBA00004251"/>
    </source>
</evidence>
<feature type="disulfide bond" evidence="15">
    <location>
        <begin position="1"/>
        <end position="13"/>
    </location>
</feature>
<dbReference type="GO" id="GO:0006897">
    <property type="term" value="P:endocytosis"/>
    <property type="evidence" value="ECO:0007669"/>
    <property type="project" value="UniProtKB-KW"/>
</dbReference>
<dbReference type="SMART" id="SM00192">
    <property type="entry name" value="LDLa"/>
    <property type="match status" value="7"/>
</dbReference>
<dbReference type="Gene3D" id="4.10.400.10">
    <property type="entry name" value="Low-density Lipoprotein Receptor"/>
    <property type="match status" value="7"/>
</dbReference>
<feature type="disulfide bond" evidence="15">
    <location>
        <begin position="46"/>
        <end position="64"/>
    </location>
</feature>
<dbReference type="InterPro" id="IPR009030">
    <property type="entry name" value="Growth_fac_rcpt_cys_sf"/>
</dbReference>
<keyword evidence="8" id="KW-0677">Repeat</keyword>
<accession>A7RXB8</accession>
<keyword evidence="10" id="KW-0472">Membrane</keyword>
<dbReference type="SMART" id="SM00181">
    <property type="entry name" value="EGF"/>
    <property type="match status" value="4"/>
</dbReference>
<comment type="subcellular location">
    <subcellularLocation>
        <location evidence="1">Cell membrane</location>
        <topology evidence="1">Single-pass type I membrane protein</topology>
    </subcellularLocation>
</comment>
<feature type="non-terminal residue" evidence="18">
    <location>
        <position position="1"/>
    </location>
</feature>
<dbReference type="Pfam" id="PF07645">
    <property type="entry name" value="EGF_CA"/>
    <property type="match status" value="1"/>
</dbReference>
<evidence type="ECO:0000256" key="12">
    <source>
        <dbReference type="ARBA" id="ARBA00023170"/>
    </source>
</evidence>
<evidence type="ECO:0000256" key="15">
    <source>
        <dbReference type="PROSITE-ProRule" id="PRU00124"/>
    </source>
</evidence>
<dbReference type="InterPro" id="IPR036055">
    <property type="entry name" value="LDL_receptor-like_sf"/>
</dbReference>
<evidence type="ECO:0000256" key="16">
    <source>
        <dbReference type="PROSITE-ProRule" id="PRU00461"/>
    </source>
</evidence>
<evidence type="ECO:0000256" key="4">
    <source>
        <dbReference type="ARBA" id="ARBA00022536"/>
    </source>
</evidence>
<keyword evidence="13" id="KW-0325">Glycoprotein</keyword>
<dbReference type="SMART" id="SM00135">
    <property type="entry name" value="LY"/>
    <property type="match status" value="5"/>
</dbReference>
<dbReference type="GO" id="GO:0005509">
    <property type="term" value="F:calcium ion binding"/>
    <property type="evidence" value="ECO:0007669"/>
    <property type="project" value="InterPro"/>
</dbReference>
<evidence type="ECO:0000256" key="10">
    <source>
        <dbReference type="ARBA" id="ARBA00023136"/>
    </source>
</evidence>
<evidence type="ECO:0000256" key="13">
    <source>
        <dbReference type="ARBA" id="ARBA00023180"/>
    </source>
</evidence>
<feature type="repeat" description="LDL-receptor class B" evidence="16">
    <location>
        <begin position="547"/>
        <end position="589"/>
    </location>
</feature>
<keyword evidence="4 14" id="KW-0245">EGF-like domain</keyword>
<keyword evidence="7" id="KW-0732">Signal</keyword>
<dbReference type="FunFam" id="4.10.400.10:FF:000002">
    <property type="entry name" value="Low-density lipoprotein receptor-related protein 1"/>
    <property type="match status" value="1"/>
</dbReference>
<feature type="disulfide bond" evidence="15">
    <location>
        <begin position="186"/>
        <end position="201"/>
    </location>
</feature>
<dbReference type="SUPFAM" id="SSF57196">
    <property type="entry name" value="EGF/Laminin"/>
    <property type="match status" value="1"/>
</dbReference>
<dbReference type="PROSITE" id="PS01187">
    <property type="entry name" value="EGF_CA"/>
    <property type="match status" value="1"/>
</dbReference>
<feature type="disulfide bond" evidence="15">
    <location>
        <begin position="273"/>
        <end position="288"/>
    </location>
</feature>
<dbReference type="eggNOG" id="KOG1215">
    <property type="taxonomic scope" value="Eukaryota"/>
</dbReference>
<dbReference type="AlphaFoldDB" id="A7RXB8"/>
<dbReference type="InterPro" id="IPR023415">
    <property type="entry name" value="LDLR_class-A_CS"/>
</dbReference>
<dbReference type="InterPro" id="IPR000033">
    <property type="entry name" value="LDLR_classB_rpt"/>
</dbReference>
<comment type="caution">
    <text evidence="14">Lacks conserved residue(s) required for the propagation of feature annotation.</text>
</comment>
<dbReference type="FunFam" id="2.120.10.30:FF:000008">
    <property type="entry name" value="Low-density lipoprotein receptor-related protein 4"/>
    <property type="match status" value="1"/>
</dbReference>
<dbReference type="FunFam" id="4.10.400.10:FF:000119">
    <property type="entry name" value="Suppressor of tumorigenicity 14 protein homolog"/>
    <property type="match status" value="1"/>
</dbReference>
<dbReference type="InterPro" id="IPR000152">
    <property type="entry name" value="EGF-type_Asp/Asn_hydroxyl_site"/>
</dbReference>
<dbReference type="InterPro" id="IPR018097">
    <property type="entry name" value="EGF_Ca-bd_CS"/>
</dbReference>
<comment type="similarity">
    <text evidence="2">Belongs to the EGF domain peptide family.</text>
</comment>
<dbReference type="InterPro" id="IPR049883">
    <property type="entry name" value="NOTCH1_EGF-like"/>
</dbReference>
<dbReference type="InterPro" id="IPR011042">
    <property type="entry name" value="6-blade_b-propeller_TolB-like"/>
</dbReference>
<feature type="repeat" description="LDL-receptor class B" evidence="16">
    <location>
        <begin position="502"/>
        <end position="546"/>
    </location>
</feature>
<dbReference type="FunCoup" id="A7RXB8">
    <property type="interactions" value="213"/>
</dbReference>
<feature type="disulfide bond" evidence="15">
    <location>
        <begin position="140"/>
        <end position="155"/>
    </location>
</feature>
<feature type="disulfide bond" evidence="15">
    <location>
        <begin position="98"/>
        <end position="113"/>
    </location>
</feature>
<dbReference type="Pfam" id="PF14670">
    <property type="entry name" value="FXa_inhibition"/>
    <property type="match status" value="2"/>
</dbReference>
<dbReference type="InterPro" id="IPR000742">
    <property type="entry name" value="EGF"/>
</dbReference>
<dbReference type="PROSITE" id="PS00010">
    <property type="entry name" value="ASX_HYDROXYL"/>
    <property type="match status" value="1"/>
</dbReference>
<organism evidence="18 19">
    <name type="scientific">Nematostella vectensis</name>
    <name type="common">Starlet sea anemone</name>
    <dbReference type="NCBI Taxonomy" id="45351"/>
    <lineage>
        <taxon>Eukaryota</taxon>
        <taxon>Metazoa</taxon>
        <taxon>Cnidaria</taxon>
        <taxon>Anthozoa</taxon>
        <taxon>Hexacorallia</taxon>
        <taxon>Actiniaria</taxon>
        <taxon>Edwardsiidae</taxon>
        <taxon>Nematostella</taxon>
    </lineage>
</organism>
<dbReference type="PROSITE" id="PS50026">
    <property type="entry name" value="EGF_3"/>
    <property type="match status" value="1"/>
</dbReference>
<feature type="disulfide bond" evidence="15">
    <location>
        <begin position="39"/>
        <end position="51"/>
    </location>
</feature>